<proteinExistence type="inferred from homology"/>
<feature type="domain" description="RNA-binding S4" evidence="5">
    <location>
        <begin position="49"/>
        <end position="110"/>
    </location>
</feature>
<dbReference type="CDD" id="cd00165">
    <property type="entry name" value="S4"/>
    <property type="match status" value="1"/>
</dbReference>
<dbReference type="Gene3D" id="3.30.70.580">
    <property type="entry name" value="Pseudouridine synthase I, catalytic domain, N-terminal subdomain"/>
    <property type="match status" value="1"/>
</dbReference>
<comment type="caution">
    <text evidence="6">The sequence shown here is derived from an EMBL/GenBank/DDBJ whole genome shotgun (WGS) entry which is preliminary data.</text>
</comment>
<protein>
    <submittedName>
        <fullName evidence="6">Pseudouridine synthase</fullName>
    </submittedName>
</protein>
<feature type="compositionally biased region" description="Basic and acidic residues" evidence="4">
    <location>
        <begin position="1"/>
        <end position="19"/>
    </location>
</feature>
<dbReference type="SUPFAM" id="SSF55120">
    <property type="entry name" value="Pseudouridine synthase"/>
    <property type="match status" value="1"/>
</dbReference>
<dbReference type="Gene3D" id="3.10.290.10">
    <property type="entry name" value="RNA-binding S4 domain"/>
    <property type="match status" value="1"/>
</dbReference>
<evidence type="ECO:0000256" key="3">
    <source>
        <dbReference type="PROSITE-ProRule" id="PRU00182"/>
    </source>
</evidence>
<evidence type="ECO:0000256" key="4">
    <source>
        <dbReference type="SAM" id="MobiDB-lite"/>
    </source>
</evidence>
<accession>A0A370QKZ9</accession>
<keyword evidence="7" id="KW-1185">Reference proteome</keyword>
<feature type="region of interest" description="Disordered" evidence="4">
    <location>
        <begin position="1"/>
        <end position="49"/>
    </location>
</feature>
<dbReference type="InterPro" id="IPR036986">
    <property type="entry name" value="S4_RNA-bd_sf"/>
</dbReference>
<comment type="similarity">
    <text evidence="1">Belongs to the pseudouridine synthase RsuA family.</text>
</comment>
<sequence>MARDAGKKNTNPSKREGKGYSKKFKNTPKKASKAKDTKKSNHAKNPDGIRLNKYIANSGVCSRREADTFIATGLVSVNGKIVNEMGYKVQLSDDVRFDGRRINPEPDTYILLNKPKSVATTTSESKGLTVMDLISNATTASVKPVGRLGRNATGLILFTNDDKLVKKLHSKGMERLFHIELDKNLKASDLEKIKEGLLVNGEKIFVEEISYVENSPKKEIGLKIKNMGNSIIRTIFDHLGYNVVKVDCVTIAHLTKKDLPRGRWKILTKREVELFSML</sequence>
<dbReference type="Gene3D" id="3.30.70.1560">
    <property type="entry name" value="Alpha-L RNA-binding motif"/>
    <property type="match status" value="1"/>
</dbReference>
<reference evidence="6 7" key="1">
    <citation type="submission" date="2018-07" db="EMBL/GenBank/DDBJ databases">
        <title>Genomic Encyclopedia of Type Strains, Phase IV (KMG-IV): sequencing the most valuable type-strain genomes for metagenomic binning, comparative biology and taxonomic classification.</title>
        <authorList>
            <person name="Goeker M."/>
        </authorList>
    </citation>
    <scope>NUCLEOTIDE SEQUENCE [LARGE SCALE GENOMIC DNA]</scope>
    <source>
        <strain evidence="6 7">DSM 101478</strain>
    </source>
</reference>
<dbReference type="Pfam" id="PF01479">
    <property type="entry name" value="S4"/>
    <property type="match status" value="1"/>
</dbReference>
<evidence type="ECO:0000259" key="5">
    <source>
        <dbReference type="SMART" id="SM00363"/>
    </source>
</evidence>
<name>A0A370QKZ9_9FLAO</name>
<dbReference type="AlphaFoldDB" id="A0A370QKZ9"/>
<dbReference type="InterPro" id="IPR050343">
    <property type="entry name" value="RsuA_PseudoU_synthase"/>
</dbReference>
<keyword evidence="3" id="KW-0694">RNA-binding</keyword>
<gene>
    <name evidence="6" type="ORF">C8D94_101915</name>
</gene>
<evidence type="ECO:0000313" key="6">
    <source>
        <dbReference type="EMBL" id="RDK89036.1"/>
    </source>
</evidence>
<dbReference type="PROSITE" id="PS50889">
    <property type="entry name" value="S4"/>
    <property type="match status" value="1"/>
</dbReference>
<evidence type="ECO:0000256" key="1">
    <source>
        <dbReference type="ARBA" id="ARBA00008348"/>
    </source>
</evidence>
<organism evidence="6 7">
    <name type="scientific">Marinirhabdus gelatinilytica</name>
    <dbReference type="NCBI Taxonomy" id="1703343"/>
    <lineage>
        <taxon>Bacteria</taxon>
        <taxon>Pseudomonadati</taxon>
        <taxon>Bacteroidota</taxon>
        <taxon>Flavobacteriia</taxon>
        <taxon>Flavobacteriales</taxon>
        <taxon>Flavobacteriaceae</taxon>
    </lineage>
</organism>
<dbReference type="FunFam" id="3.10.290.10:FF:000003">
    <property type="entry name" value="Pseudouridine synthase"/>
    <property type="match status" value="1"/>
</dbReference>
<dbReference type="InterPro" id="IPR006145">
    <property type="entry name" value="PsdUridine_synth_RsuA/RluA"/>
</dbReference>
<feature type="compositionally biased region" description="Basic and acidic residues" evidence="4">
    <location>
        <begin position="33"/>
        <end position="47"/>
    </location>
</feature>
<dbReference type="PANTHER" id="PTHR47683">
    <property type="entry name" value="PSEUDOURIDINE SYNTHASE FAMILY PROTEIN-RELATED"/>
    <property type="match status" value="1"/>
</dbReference>
<dbReference type="InterPro" id="IPR020094">
    <property type="entry name" value="TruA/RsuA/RluB/E/F_N"/>
</dbReference>
<dbReference type="PANTHER" id="PTHR47683:SF2">
    <property type="entry name" value="RNA-BINDING S4 DOMAIN-CONTAINING PROTEIN"/>
    <property type="match status" value="1"/>
</dbReference>
<dbReference type="OrthoDB" id="9807213at2"/>
<evidence type="ECO:0000313" key="7">
    <source>
        <dbReference type="Proteomes" id="UP000255317"/>
    </source>
</evidence>
<keyword evidence="2" id="KW-0413">Isomerase</keyword>
<dbReference type="EMBL" id="QRAO01000001">
    <property type="protein sequence ID" value="RDK89036.1"/>
    <property type="molecule type" value="Genomic_DNA"/>
</dbReference>
<evidence type="ECO:0000256" key="2">
    <source>
        <dbReference type="ARBA" id="ARBA00023235"/>
    </source>
</evidence>
<dbReference type="Proteomes" id="UP000255317">
    <property type="component" value="Unassembled WGS sequence"/>
</dbReference>
<dbReference type="GO" id="GO:0000455">
    <property type="term" value="P:enzyme-directed rRNA pseudouridine synthesis"/>
    <property type="evidence" value="ECO:0007669"/>
    <property type="project" value="UniProtKB-ARBA"/>
</dbReference>
<dbReference type="RefSeq" id="WP_115122682.1">
    <property type="nucleotide sequence ID" value="NZ_QRAO01000001.1"/>
</dbReference>
<dbReference type="GO" id="GO:0120159">
    <property type="term" value="F:rRNA pseudouridine synthase activity"/>
    <property type="evidence" value="ECO:0007669"/>
    <property type="project" value="UniProtKB-ARBA"/>
</dbReference>
<feature type="compositionally biased region" description="Basic residues" evidence="4">
    <location>
        <begin position="20"/>
        <end position="32"/>
    </location>
</feature>
<dbReference type="InterPro" id="IPR042092">
    <property type="entry name" value="PsdUridine_s_RsuA/RluB/E/F_cat"/>
</dbReference>
<dbReference type="InterPro" id="IPR002942">
    <property type="entry name" value="S4_RNA-bd"/>
</dbReference>
<dbReference type="GO" id="GO:0003723">
    <property type="term" value="F:RNA binding"/>
    <property type="evidence" value="ECO:0007669"/>
    <property type="project" value="UniProtKB-KW"/>
</dbReference>
<dbReference type="InterPro" id="IPR020103">
    <property type="entry name" value="PsdUridine_synth_cat_dom_sf"/>
</dbReference>
<dbReference type="SMART" id="SM00363">
    <property type="entry name" value="S4"/>
    <property type="match status" value="1"/>
</dbReference>
<dbReference type="Pfam" id="PF00849">
    <property type="entry name" value="PseudoU_synth_2"/>
    <property type="match status" value="1"/>
</dbReference>
<dbReference type="SUPFAM" id="SSF55174">
    <property type="entry name" value="Alpha-L RNA-binding motif"/>
    <property type="match status" value="1"/>
</dbReference>